<protein>
    <recommendedName>
        <fullName evidence="5 6">Small ribosomal subunit protein bS6</fullName>
    </recommendedName>
</protein>
<dbReference type="CDD" id="cd00473">
    <property type="entry name" value="bS6"/>
    <property type="match status" value="1"/>
</dbReference>
<dbReference type="OrthoDB" id="9812702at2"/>
<comment type="similarity">
    <text evidence="1 6">Belongs to the bacterial ribosomal protein bS6 family.</text>
</comment>
<dbReference type="SUPFAM" id="SSF54995">
    <property type="entry name" value="Ribosomal protein S6"/>
    <property type="match status" value="1"/>
</dbReference>
<evidence type="ECO:0000313" key="7">
    <source>
        <dbReference type="EMBL" id="REA59452.1"/>
    </source>
</evidence>
<evidence type="ECO:0000256" key="2">
    <source>
        <dbReference type="ARBA" id="ARBA00022980"/>
    </source>
</evidence>
<comment type="caution">
    <text evidence="7">The sequence shown here is derived from an EMBL/GenBank/DDBJ whole genome shotgun (WGS) entry which is preliminary data.</text>
</comment>
<dbReference type="GO" id="GO:1990904">
    <property type="term" value="C:ribonucleoprotein complex"/>
    <property type="evidence" value="ECO:0007669"/>
    <property type="project" value="UniProtKB-KW"/>
</dbReference>
<organism evidence="7 8">
    <name type="scientific">Dyadobacter luteus</name>
    <dbReference type="NCBI Taxonomy" id="2259619"/>
    <lineage>
        <taxon>Bacteria</taxon>
        <taxon>Pseudomonadati</taxon>
        <taxon>Bacteroidota</taxon>
        <taxon>Cytophagia</taxon>
        <taxon>Cytophagales</taxon>
        <taxon>Spirosomataceae</taxon>
        <taxon>Dyadobacter</taxon>
    </lineage>
</organism>
<evidence type="ECO:0000256" key="3">
    <source>
        <dbReference type="ARBA" id="ARBA00023274"/>
    </source>
</evidence>
<dbReference type="PANTHER" id="PTHR21011:SF1">
    <property type="entry name" value="SMALL RIBOSOMAL SUBUNIT PROTEIN BS6M"/>
    <property type="match status" value="1"/>
</dbReference>
<dbReference type="HAMAP" id="MF_00360">
    <property type="entry name" value="Ribosomal_bS6"/>
    <property type="match status" value="1"/>
</dbReference>
<reference evidence="7 8" key="1">
    <citation type="submission" date="2018-07" db="EMBL/GenBank/DDBJ databases">
        <title>Dyadobacter roseus sp. nov., isolated from rose rhizosphere soil.</title>
        <authorList>
            <person name="Chen L."/>
        </authorList>
    </citation>
    <scope>NUCLEOTIDE SEQUENCE [LARGE SCALE GENOMIC DNA]</scope>
    <source>
        <strain evidence="7 8">RS19</strain>
    </source>
</reference>
<keyword evidence="3 6" id="KW-0687">Ribonucleoprotein</keyword>
<evidence type="ECO:0000256" key="6">
    <source>
        <dbReference type="HAMAP-Rule" id="MF_00360"/>
    </source>
</evidence>
<dbReference type="Proteomes" id="UP000256373">
    <property type="component" value="Unassembled WGS sequence"/>
</dbReference>
<dbReference type="InterPro" id="IPR014717">
    <property type="entry name" value="Transl_elong_EF1B/ribsomal_bS6"/>
</dbReference>
<gene>
    <name evidence="6" type="primary">rpsF</name>
    <name evidence="7" type="ORF">DSL64_17525</name>
</gene>
<dbReference type="RefSeq" id="WP_115832225.1">
    <property type="nucleotide sequence ID" value="NZ_QNUL01000015.1"/>
</dbReference>
<dbReference type="GO" id="GO:0005840">
    <property type="term" value="C:ribosome"/>
    <property type="evidence" value="ECO:0007669"/>
    <property type="project" value="UniProtKB-KW"/>
</dbReference>
<dbReference type="GO" id="GO:0003735">
    <property type="term" value="F:structural constituent of ribosome"/>
    <property type="evidence" value="ECO:0007669"/>
    <property type="project" value="InterPro"/>
</dbReference>
<keyword evidence="2 6" id="KW-0689">Ribosomal protein</keyword>
<proteinExistence type="inferred from homology"/>
<dbReference type="InterPro" id="IPR020814">
    <property type="entry name" value="Ribosomal_S6_plastid/chlpt"/>
</dbReference>
<dbReference type="GO" id="GO:0006412">
    <property type="term" value="P:translation"/>
    <property type="evidence" value="ECO:0007669"/>
    <property type="project" value="UniProtKB-UniRule"/>
</dbReference>
<dbReference type="GO" id="GO:0070181">
    <property type="term" value="F:small ribosomal subunit rRNA binding"/>
    <property type="evidence" value="ECO:0007669"/>
    <property type="project" value="TreeGrafter"/>
</dbReference>
<evidence type="ECO:0000256" key="5">
    <source>
        <dbReference type="ARBA" id="ARBA00035294"/>
    </source>
</evidence>
<dbReference type="PANTHER" id="PTHR21011">
    <property type="entry name" value="MITOCHONDRIAL 28S RIBOSOMAL PROTEIN S6"/>
    <property type="match status" value="1"/>
</dbReference>
<keyword evidence="6" id="KW-0694">RNA-binding</keyword>
<name>A0A3D8Y897_9BACT</name>
<keyword evidence="6" id="KW-0699">rRNA-binding</keyword>
<comment type="function">
    <text evidence="4 6">Binds together with bS18 to 16S ribosomal RNA.</text>
</comment>
<dbReference type="EMBL" id="QNUL01000015">
    <property type="protein sequence ID" value="REA59452.1"/>
    <property type="molecule type" value="Genomic_DNA"/>
</dbReference>
<sequence length="131" mass="14835">MSKQYETVFILTPILSEAQAKDAVEKFSAIITSNGGAIVHEEDWGLRKLAYPIQKKNSGFYHIFEYTATEGTASSGNVVDVLETEFRRDERVLRFMTIALDKHSIAYNEKKRKGLVGRKKEESTESKTENA</sequence>
<dbReference type="GO" id="GO:0005737">
    <property type="term" value="C:cytoplasm"/>
    <property type="evidence" value="ECO:0007669"/>
    <property type="project" value="UniProtKB-ARBA"/>
</dbReference>
<keyword evidence="8" id="KW-1185">Reference proteome</keyword>
<evidence type="ECO:0000313" key="8">
    <source>
        <dbReference type="Proteomes" id="UP000256373"/>
    </source>
</evidence>
<accession>A0A3D8Y897</accession>
<dbReference type="NCBIfam" id="TIGR00166">
    <property type="entry name" value="S6"/>
    <property type="match status" value="1"/>
</dbReference>
<dbReference type="AlphaFoldDB" id="A0A3D8Y897"/>
<evidence type="ECO:0000256" key="1">
    <source>
        <dbReference type="ARBA" id="ARBA00009512"/>
    </source>
</evidence>
<dbReference type="Gene3D" id="3.30.70.60">
    <property type="match status" value="1"/>
</dbReference>
<dbReference type="InterPro" id="IPR000529">
    <property type="entry name" value="Ribosomal_bS6"/>
</dbReference>
<evidence type="ECO:0000256" key="4">
    <source>
        <dbReference type="ARBA" id="ARBA00035104"/>
    </source>
</evidence>
<dbReference type="Pfam" id="PF01250">
    <property type="entry name" value="Ribosomal_S6"/>
    <property type="match status" value="1"/>
</dbReference>
<dbReference type="InterPro" id="IPR035980">
    <property type="entry name" value="Ribosomal_bS6_sf"/>
</dbReference>